<gene>
    <name evidence="1" type="ORF">PACLA_8A071322</name>
</gene>
<dbReference type="OrthoDB" id="7692288at2759"/>
<evidence type="ECO:0000313" key="1">
    <source>
        <dbReference type="EMBL" id="CAB3985825.1"/>
    </source>
</evidence>
<comment type="caution">
    <text evidence="1">The sequence shown here is derived from an EMBL/GenBank/DDBJ whole genome shotgun (WGS) entry which is preliminary data.</text>
</comment>
<reference evidence="1" key="1">
    <citation type="submission" date="2020-04" db="EMBL/GenBank/DDBJ databases">
        <authorList>
            <person name="Alioto T."/>
            <person name="Alioto T."/>
            <person name="Gomez Garrido J."/>
        </authorList>
    </citation>
    <scope>NUCLEOTIDE SEQUENCE</scope>
    <source>
        <strain evidence="1">A484AB</strain>
    </source>
</reference>
<dbReference type="Pfam" id="PF04665">
    <property type="entry name" value="Pox_A32"/>
    <property type="match status" value="1"/>
</dbReference>
<keyword evidence="2" id="KW-1185">Reference proteome</keyword>
<name>A0A7D9HJ49_PARCT</name>
<proteinExistence type="predicted"/>
<organism evidence="1 2">
    <name type="scientific">Paramuricea clavata</name>
    <name type="common">Red gorgonian</name>
    <name type="synonym">Violescent sea-whip</name>
    <dbReference type="NCBI Taxonomy" id="317549"/>
    <lineage>
        <taxon>Eukaryota</taxon>
        <taxon>Metazoa</taxon>
        <taxon>Cnidaria</taxon>
        <taxon>Anthozoa</taxon>
        <taxon>Octocorallia</taxon>
        <taxon>Malacalcyonacea</taxon>
        <taxon>Plexauridae</taxon>
        <taxon>Paramuricea</taxon>
    </lineage>
</organism>
<dbReference type="Proteomes" id="UP001152795">
    <property type="component" value="Unassembled WGS sequence"/>
</dbReference>
<dbReference type="InterPro" id="IPR006758">
    <property type="entry name" value="A32L"/>
</dbReference>
<dbReference type="AlphaFoldDB" id="A0A7D9HJ49"/>
<dbReference type="EMBL" id="CACRXK020000929">
    <property type="protein sequence ID" value="CAB3985825.1"/>
    <property type="molecule type" value="Genomic_DNA"/>
</dbReference>
<sequence>MTVCGPSQSGKTRYIMNIIKHNQTLIEPPPDKLIYLYSVEQTDYDEIKTHIRDNTNYSTLQTYEFLDCSQGIRPWDEIKPKLGKATLLVLDDLMIIGASNKINLENLNNIASRDSHHSNTSVIFVCQNLNYGSGKLRNCRVNSQYHTVFKSLTDSRDMEMVVANKKIPLTLLHKILADVGKKQYGYLVFDGSPKSYANTRVRTNIFPEDETTIYETNNDV</sequence>
<protein>
    <submittedName>
        <fullName evidence="1">Uncharacterized protein</fullName>
    </submittedName>
</protein>
<accession>A0A7D9HJ49</accession>
<dbReference type="InterPro" id="IPR027417">
    <property type="entry name" value="P-loop_NTPase"/>
</dbReference>
<evidence type="ECO:0000313" key="2">
    <source>
        <dbReference type="Proteomes" id="UP001152795"/>
    </source>
</evidence>
<dbReference type="Gene3D" id="3.40.50.300">
    <property type="entry name" value="P-loop containing nucleotide triphosphate hydrolases"/>
    <property type="match status" value="1"/>
</dbReference>